<comment type="caution">
    <text evidence="10">The sequence shown here is derived from an EMBL/GenBank/DDBJ whole genome shotgun (WGS) entry which is preliminary data.</text>
</comment>
<dbReference type="GO" id="GO:0016740">
    <property type="term" value="F:transferase activity"/>
    <property type="evidence" value="ECO:0007669"/>
    <property type="project" value="UniProtKB-KW"/>
</dbReference>
<feature type="region of interest" description="Disordered" evidence="7">
    <location>
        <begin position="154"/>
        <end position="175"/>
    </location>
</feature>
<comment type="pathway">
    <text evidence="2">Glycan biosynthesis; alginate biosynthesis.</text>
</comment>
<dbReference type="EMBL" id="BMRG01000001">
    <property type="protein sequence ID" value="GGP37905.1"/>
    <property type="molecule type" value="Genomic_DNA"/>
</dbReference>
<proteinExistence type="predicted"/>
<organism evidence="10 11">
    <name type="scientific">Saccharothrix coeruleofusca</name>
    <dbReference type="NCBI Taxonomy" id="33919"/>
    <lineage>
        <taxon>Bacteria</taxon>
        <taxon>Bacillati</taxon>
        <taxon>Actinomycetota</taxon>
        <taxon>Actinomycetes</taxon>
        <taxon>Pseudonocardiales</taxon>
        <taxon>Pseudonocardiaceae</taxon>
        <taxon>Saccharothrix</taxon>
    </lineage>
</organism>
<name>A0A918AGB5_9PSEU</name>
<evidence type="ECO:0000256" key="3">
    <source>
        <dbReference type="ARBA" id="ARBA00022679"/>
    </source>
</evidence>
<evidence type="ECO:0000256" key="6">
    <source>
        <dbReference type="ARBA" id="ARBA00022841"/>
    </source>
</evidence>
<dbReference type="Pfam" id="PF16822">
    <property type="entry name" value="ALGX"/>
    <property type="match status" value="1"/>
</dbReference>
<evidence type="ECO:0000256" key="2">
    <source>
        <dbReference type="ARBA" id="ARBA00005182"/>
    </source>
</evidence>
<evidence type="ECO:0000256" key="5">
    <source>
        <dbReference type="ARBA" id="ARBA00022764"/>
    </source>
</evidence>
<keyword evidence="11" id="KW-1185">Reference proteome</keyword>
<feature type="compositionally biased region" description="Basic and acidic residues" evidence="7">
    <location>
        <begin position="357"/>
        <end position="366"/>
    </location>
</feature>
<dbReference type="InterPro" id="IPR031811">
    <property type="entry name" value="ALGX/ALGJ_SGNH-like"/>
</dbReference>
<dbReference type="GO" id="GO:0042597">
    <property type="term" value="C:periplasmic space"/>
    <property type="evidence" value="ECO:0007669"/>
    <property type="project" value="UniProtKB-SubCell"/>
</dbReference>
<evidence type="ECO:0000259" key="9">
    <source>
        <dbReference type="Pfam" id="PF16822"/>
    </source>
</evidence>
<feature type="domain" description="AlgX/AlgJ SGNH hydrolase-like" evidence="9">
    <location>
        <begin position="183"/>
        <end position="349"/>
    </location>
</feature>
<reference evidence="10" key="1">
    <citation type="journal article" date="2014" name="Int. J. Syst. Evol. Microbiol.">
        <title>Complete genome sequence of Corynebacterium casei LMG S-19264T (=DSM 44701T), isolated from a smear-ripened cheese.</title>
        <authorList>
            <consortium name="US DOE Joint Genome Institute (JGI-PGF)"/>
            <person name="Walter F."/>
            <person name="Albersmeier A."/>
            <person name="Kalinowski J."/>
            <person name="Ruckert C."/>
        </authorList>
    </citation>
    <scope>NUCLEOTIDE SEQUENCE</scope>
    <source>
        <strain evidence="10">JCM 3313</strain>
    </source>
</reference>
<feature type="region of interest" description="Disordered" evidence="7">
    <location>
        <begin position="1"/>
        <end position="26"/>
    </location>
</feature>
<keyword evidence="8" id="KW-0472">Membrane</keyword>
<keyword evidence="3" id="KW-0808">Transferase</keyword>
<gene>
    <name evidence="10" type="ORF">GCM10010185_06600</name>
</gene>
<reference evidence="10" key="2">
    <citation type="submission" date="2020-09" db="EMBL/GenBank/DDBJ databases">
        <authorList>
            <person name="Sun Q."/>
            <person name="Ohkuma M."/>
        </authorList>
    </citation>
    <scope>NUCLEOTIDE SEQUENCE</scope>
    <source>
        <strain evidence="10">JCM 3313</strain>
    </source>
</reference>
<evidence type="ECO:0000256" key="8">
    <source>
        <dbReference type="SAM" id="Phobius"/>
    </source>
</evidence>
<evidence type="ECO:0000256" key="1">
    <source>
        <dbReference type="ARBA" id="ARBA00004418"/>
    </source>
</evidence>
<accession>A0A918AGB5</accession>
<protein>
    <recommendedName>
        <fullName evidence="9">AlgX/AlgJ SGNH hydrolase-like domain-containing protein</fullName>
    </recommendedName>
</protein>
<keyword evidence="8" id="KW-0812">Transmembrane</keyword>
<evidence type="ECO:0000313" key="10">
    <source>
        <dbReference type="EMBL" id="GGP37905.1"/>
    </source>
</evidence>
<dbReference type="Proteomes" id="UP000639606">
    <property type="component" value="Unassembled WGS sequence"/>
</dbReference>
<keyword evidence="8" id="KW-1133">Transmembrane helix</keyword>
<evidence type="ECO:0000256" key="7">
    <source>
        <dbReference type="SAM" id="MobiDB-lite"/>
    </source>
</evidence>
<evidence type="ECO:0000256" key="4">
    <source>
        <dbReference type="ARBA" id="ARBA00022729"/>
    </source>
</evidence>
<dbReference type="GO" id="GO:0042121">
    <property type="term" value="P:alginic acid biosynthetic process"/>
    <property type="evidence" value="ECO:0007669"/>
    <property type="project" value="UniProtKB-KW"/>
</dbReference>
<keyword evidence="5" id="KW-0574">Periplasm</keyword>
<keyword evidence="4" id="KW-0732">Signal</keyword>
<feature type="transmembrane region" description="Helical" evidence="8">
    <location>
        <begin position="77"/>
        <end position="96"/>
    </location>
</feature>
<dbReference type="AlphaFoldDB" id="A0A918AGB5"/>
<sequence>MRRTNGVATAGAFRTPDFPRGEAAPRTGLAGYPVRVSVEEPTSPHRARSPLPALPESFLPREHALYRPRHADRQRTALVTAAVFFCAPLLLLVLGVRPGEFENRKLAEFPSPADGWGFFTGLNQWANDHLPLREQAVAAQDGISRGLFGEAPKFERPQGGVGPVQPPEDPSLDRPEPTAYVDVIEGKGNWLYLGHDIKDACRPALPTDEVFTRLARLRAAVEASGRRFVLVVAPNKTTMVPEYLPARYFGQECFTKARDNFWNNVVARTGALDLRPALRESAQRVGRPVYTEKDTHWTNEGGLVMARAITNAVKPGTSASWKVEQAGQVERASDLPPLLGRSDREMVQSYDISPDGKNVRSREVPGDPRQPQRVTQPPAPGVVNAKVGLLGDSFSFYVVRYLVAGFTDITLQHVDAVTTDPHQVGRMLADNDVVVLEAAERNLVGGINSILNPQVIDAIAEELAKRPR</sequence>
<keyword evidence="6" id="KW-0016">Alginate biosynthesis</keyword>
<evidence type="ECO:0000313" key="11">
    <source>
        <dbReference type="Proteomes" id="UP000639606"/>
    </source>
</evidence>
<feature type="region of interest" description="Disordered" evidence="7">
    <location>
        <begin position="347"/>
        <end position="379"/>
    </location>
</feature>
<comment type="subcellular location">
    <subcellularLocation>
        <location evidence="1">Periplasm</location>
    </subcellularLocation>
</comment>